<keyword evidence="4 8" id="KW-0863">Zinc-finger</keyword>
<evidence type="ECO:0000256" key="7">
    <source>
        <dbReference type="ARBA" id="ARBA00023136"/>
    </source>
</evidence>
<keyword evidence="3" id="KW-0479">Metal-binding</keyword>
<dbReference type="GO" id="GO:0061630">
    <property type="term" value="F:ubiquitin protein ligase activity"/>
    <property type="evidence" value="ECO:0007669"/>
    <property type="project" value="TreeGrafter"/>
</dbReference>
<feature type="transmembrane region" description="Helical" evidence="9">
    <location>
        <begin position="149"/>
        <end position="167"/>
    </location>
</feature>
<evidence type="ECO:0000313" key="11">
    <source>
        <dbReference type="EnsemblMetazoa" id="tetur04g03230.1"/>
    </source>
</evidence>
<feature type="transmembrane region" description="Helical" evidence="9">
    <location>
        <begin position="26"/>
        <end position="46"/>
    </location>
</feature>
<accession>T1K1Z9</accession>
<protein>
    <recommendedName>
        <fullName evidence="10">RING-type domain-containing protein</fullName>
    </recommendedName>
</protein>
<comment type="subcellular location">
    <subcellularLocation>
        <location evidence="1">Membrane</location>
        <topology evidence="1">Multi-pass membrane protein</topology>
    </subcellularLocation>
</comment>
<dbReference type="PANTHER" id="PTHR13407:SF0">
    <property type="entry name" value="FI05221P"/>
    <property type="match status" value="1"/>
</dbReference>
<dbReference type="STRING" id="32264.T1K1Z9"/>
<dbReference type="SMART" id="SM00184">
    <property type="entry name" value="RING"/>
    <property type="match status" value="1"/>
</dbReference>
<dbReference type="InterPro" id="IPR013083">
    <property type="entry name" value="Znf_RING/FYVE/PHD"/>
</dbReference>
<keyword evidence="12" id="KW-1185">Reference proteome</keyword>
<reference evidence="12" key="1">
    <citation type="submission" date="2011-08" db="EMBL/GenBank/DDBJ databases">
        <authorList>
            <person name="Rombauts S."/>
        </authorList>
    </citation>
    <scope>NUCLEOTIDE SEQUENCE</scope>
    <source>
        <strain evidence="12">London</strain>
    </source>
</reference>
<organism evidence="11 12">
    <name type="scientific">Tetranychus urticae</name>
    <name type="common">Two-spotted spider mite</name>
    <dbReference type="NCBI Taxonomy" id="32264"/>
    <lineage>
        <taxon>Eukaryota</taxon>
        <taxon>Metazoa</taxon>
        <taxon>Ecdysozoa</taxon>
        <taxon>Arthropoda</taxon>
        <taxon>Chelicerata</taxon>
        <taxon>Arachnida</taxon>
        <taxon>Acari</taxon>
        <taxon>Acariformes</taxon>
        <taxon>Trombidiformes</taxon>
        <taxon>Prostigmata</taxon>
        <taxon>Eleutherengona</taxon>
        <taxon>Raphignathae</taxon>
        <taxon>Tetranychoidea</taxon>
        <taxon>Tetranychidae</taxon>
        <taxon>Tetranychus</taxon>
    </lineage>
</organism>
<keyword evidence="2 9" id="KW-0812">Transmembrane</keyword>
<dbReference type="InterPro" id="IPR040176">
    <property type="entry name" value="RNF121/RNF175"/>
</dbReference>
<keyword evidence="5" id="KW-0862">Zinc</keyword>
<evidence type="ECO:0000313" key="12">
    <source>
        <dbReference type="Proteomes" id="UP000015104"/>
    </source>
</evidence>
<evidence type="ECO:0000256" key="4">
    <source>
        <dbReference type="ARBA" id="ARBA00022771"/>
    </source>
</evidence>
<evidence type="ECO:0000256" key="8">
    <source>
        <dbReference type="PROSITE-ProRule" id="PRU00175"/>
    </source>
</evidence>
<dbReference type="Gene3D" id="3.30.40.10">
    <property type="entry name" value="Zinc/RING finger domain, C3HC4 (zinc finger)"/>
    <property type="match status" value="1"/>
</dbReference>
<evidence type="ECO:0000256" key="3">
    <source>
        <dbReference type="ARBA" id="ARBA00022723"/>
    </source>
</evidence>
<dbReference type="PANTHER" id="PTHR13407">
    <property type="entry name" value="RNF121 PROTEIN"/>
    <property type="match status" value="1"/>
</dbReference>
<reference evidence="11" key="2">
    <citation type="submission" date="2015-06" db="UniProtKB">
        <authorList>
            <consortium name="EnsemblMetazoa"/>
        </authorList>
    </citation>
    <scope>IDENTIFICATION</scope>
</reference>
<name>T1K1Z9_TETUR</name>
<dbReference type="PROSITE" id="PS50089">
    <property type="entry name" value="ZF_RING_2"/>
    <property type="match status" value="1"/>
</dbReference>
<evidence type="ECO:0000256" key="6">
    <source>
        <dbReference type="ARBA" id="ARBA00022989"/>
    </source>
</evidence>
<keyword evidence="7 9" id="KW-0472">Membrane</keyword>
<dbReference type="GO" id="GO:0000139">
    <property type="term" value="C:Golgi membrane"/>
    <property type="evidence" value="ECO:0007669"/>
    <property type="project" value="TreeGrafter"/>
</dbReference>
<feature type="transmembrane region" description="Helical" evidence="9">
    <location>
        <begin position="53"/>
        <end position="69"/>
    </location>
</feature>
<dbReference type="GO" id="GO:0005789">
    <property type="term" value="C:endoplasmic reticulum membrane"/>
    <property type="evidence" value="ECO:0007669"/>
    <property type="project" value="TreeGrafter"/>
</dbReference>
<evidence type="ECO:0000256" key="9">
    <source>
        <dbReference type="SAM" id="Phobius"/>
    </source>
</evidence>
<dbReference type="EnsemblMetazoa" id="tetur04g03230.1">
    <property type="protein sequence ID" value="tetur04g03230.1"/>
    <property type="gene ID" value="tetur04g03230"/>
</dbReference>
<dbReference type="SUPFAM" id="SSF57850">
    <property type="entry name" value="RING/U-box"/>
    <property type="match status" value="1"/>
</dbReference>
<evidence type="ECO:0000256" key="2">
    <source>
        <dbReference type="ARBA" id="ARBA00022692"/>
    </source>
</evidence>
<proteinExistence type="predicted"/>
<dbReference type="InterPro" id="IPR001841">
    <property type="entry name" value="Znf_RING"/>
</dbReference>
<feature type="domain" description="RING-type" evidence="10">
    <location>
        <begin position="202"/>
        <end position="261"/>
    </location>
</feature>
<dbReference type="GO" id="GO:0008270">
    <property type="term" value="F:zinc ion binding"/>
    <property type="evidence" value="ECO:0007669"/>
    <property type="project" value="UniProtKB-KW"/>
</dbReference>
<evidence type="ECO:0000259" key="10">
    <source>
        <dbReference type="PROSITE" id="PS50089"/>
    </source>
</evidence>
<dbReference type="AlphaFoldDB" id="T1K1Z9"/>
<feature type="transmembrane region" description="Helical" evidence="9">
    <location>
        <begin position="115"/>
        <end position="143"/>
    </location>
</feature>
<sequence length="313" mass="36048">MSALSEEERNHILFHEKHRGHEGMHAMMLLVLIVATFSVQIGLIAWKKRSMKSYQNVSMFAMWLFPIAISIHNSWWRFVGIWASLTILTIAFIWKPLVNNKLSGSTPRMIYKWFYYLYSISSVLAVSGYIIVMCTFLGLNLMFGLKPQIPLDIGIMFLFYGIYWGVLTRDFTDFLVDILTANIGYYQSSSSLPSKQLKSSICAICGRSHDGLIDAIDSSLSYDETSESERCFTLSCGHKYHEYCIYGWCLVGKKQVCPFCREKVDTQKLFSSLPFQKPHYLYGNLLDFIRYLVAWQPLILLAVQGINYFLGLE</sequence>
<dbReference type="Pfam" id="PF13639">
    <property type="entry name" value="zf-RING_2"/>
    <property type="match status" value="1"/>
</dbReference>
<dbReference type="Proteomes" id="UP000015104">
    <property type="component" value="Unassembled WGS sequence"/>
</dbReference>
<evidence type="ECO:0000256" key="5">
    <source>
        <dbReference type="ARBA" id="ARBA00022833"/>
    </source>
</evidence>
<keyword evidence="6 9" id="KW-1133">Transmembrane helix</keyword>
<feature type="transmembrane region" description="Helical" evidence="9">
    <location>
        <begin position="75"/>
        <end position="94"/>
    </location>
</feature>
<dbReference type="EMBL" id="CAEY01001358">
    <property type="status" value="NOT_ANNOTATED_CDS"/>
    <property type="molecule type" value="Genomic_DNA"/>
</dbReference>
<feature type="transmembrane region" description="Helical" evidence="9">
    <location>
        <begin position="288"/>
        <end position="310"/>
    </location>
</feature>
<dbReference type="GO" id="GO:0036503">
    <property type="term" value="P:ERAD pathway"/>
    <property type="evidence" value="ECO:0007669"/>
    <property type="project" value="TreeGrafter"/>
</dbReference>
<dbReference type="HOGENOM" id="CLU_055016_1_0_1"/>
<dbReference type="eggNOG" id="KOG1734">
    <property type="taxonomic scope" value="Eukaryota"/>
</dbReference>
<evidence type="ECO:0000256" key="1">
    <source>
        <dbReference type="ARBA" id="ARBA00004141"/>
    </source>
</evidence>
<dbReference type="CDD" id="cd16475">
    <property type="entry name" value="RING-H2_RNF121-like"/>
    <property type="match status" value="1"/>
</dbReference>